<name>A0A0W0ZJ50_9GAMM</name>
<dbReference type="InterPro" id="IPR053710">
    <property type="entry name" value="Arylamine_NAT_domain_sf"/>
</dbReference>
<dbReference type="Pfam" id="PF00797">
    <property type="entry name" value="Acetyltransf_2"/>
    <property type="match status" value="1"/>
</dbReference>
<protein>
    <submittedName>
        <fullName evidence="2">Putative N-hydroxyarylamine O-acetyltransferase</fullName>
    </submittedName>
</protein>
<dbReference type="InterPro" id="IPR001447">
    <property type="entry name" value="Arylamine_N-AcTrfase"/>
</dbReference>
<comment type="caution">
    <text evidence="2">The sequence shown here is derived from an EMBL/GenBank/DDBJ whole genome shotgun (WGS) entry which is preliminary data.</text>
</comment>
<dbReference type="SUPFAM" id="SSF54001">
    <property type="entry name" value="Cysteine proteinases"/>
    <property type="match status" value="1"/>
</dbReference>
<proteinExistence type="inferred from homology"/>
<accession>A0A0W0ZJ50</accession>
<sequence>MKINLKTYLQTLKMEPLPGNASSDEKINFLKALYFAHVQTFPYSNFELRKIAKQHPVQRNSLSFFSYKNLLTAEHGGYCFQTAALLADALTQMGYTVSFCAARVLMGATVNSSEILKLPPSHLVLKVQIDEKHFFLDPGLGSSAPRFPILITGKDEPITQNGDVFKFYSVDNTYVLEKKTRQGWLRLAQTDLQAISKEKAAMNLLKLERYPELIGIRDSKVVIGSITEHGRKSLAWDVQSKQLKFSKSEGDENTQKTLASFEEGYQILADEFGIDHVSAETLEAYCTETTLPKPIKPWTVDFPLDQSELKKMEQNLRP</sequence>
<dbReference type="InterPro" id="IPR038765">
    <property type="entry name" value="Papain-like_cys_pep_sf"/>
</dbReference>
<gene>
    <name evidence="2" type="ORF">Lste_2305</name>
</gene>
<dbReference type="PANTHER" id="PTHR11786">
    <property type="entry name" value="N-HYDROXYARYLAMINE O-ACETYLTRANSFERASE"/>
    <property type="match status" value="1"/>
</dbReference>
<dbReference type="STRING" id="947033.Lste_2305"/>
<keyword evidence="2" id="KW-0808">Transferase</keyword>
<dbReference type="Gene3D" id="3.30.2140.20">
    <property type="match status" value="1"/>
</dbReference>
<dbReference type="PANTHER" id="PTHR11786:SF0">
    <property type="entry name" value="ARYLAMINE N-ACETYLTRANSFERASE 4-RELATED"/>
    <property type="match status" value="1"/>
</dbReference>
<dbReference type="RefSeq" id="WP_058511099.1">
    <property type="nucleotide sequence ID" value="NZ_LNYY01000019.1"/>
</dbReference>
<keyword evidence="3" id="KW-1185">Reference proteome</keyword>
<dbReference type="PATRIC" id="fig|947033.5.peg.2442"/>
<evidence type="ECO:0000256" key="1">
    <source>
        <dbReference type="ARBA" id="ARBA00006547"/>
    </source>
</evidence>
<evidence type="ECO:0000313" key="2">
    <source>
        <dbReference type="EMBL" id="KTD69147.1"/>
    </source>
</evidence>
<dbReference type="EMBL" id="LNYY01000019">
    <property type="protein sequence ID" value="KTD69147.1"/>
    <property type="molecule type" value="Genomic_DNA"/>
</dbReference>
<dbReference type="GO" id="GO:0016407">
    <property type="term" value="F:acetyltransferase activity"/>
    <property type="evidence" value="ECO:0007669"/>
    <property type="project" value="InterPro"/>
</dbReference>
<organism evidence="2 3">
    <name type="scientific">Legionella steelei</name>
    <dbReference type="NCBI Taxonomy" id="947033"/>
    <lineage>
        <taxon>Bacteria</taxon>
        <taxon>Pseudomonadati</taxon>
        <taxon>Pseudomonadota</taxon>
        <taxon>Gammaproteobacteria</taxon>
        <taxon>Legionellales</taxon>
        <taxon>Legionellaceae</taxon>
        <taxon>Legionella</taxon>
    </lineage>
</organism>
<dbReference type="AlphaFoldDB" id="A0A0W0ZJ50"/>
<comment type="similarity">
    <text evidence="1">Belongs to the arylamine N-acetyltransferase family.</text>
</comment>
<reference evidence="2 3" key="1">
    <citation type="submission" date="2015-11" db="EMBL/GenBank/DDBJ databases">
        <title>Genomic analysis of 38 Legionella species identifies large and diverse effector repertoires.</title>
        <authorList>
            <person name="Burstein D."/>
            <person name="Amaro F."/>
            <person name="Zusman T."/>
            <person name="Lifshitz Z."/>
            <person name="Cohen O."/>
            <person name="Gilbert J.A."/>
            <person name="Pupko T."/>
            <person name="Shuman H.A."/>
            <person name="Segal G."/>
        </authorList>
    </citation>
    <scope>NUCLEOTIDE SEQUENCE [LARGE SCALE GENOMIC DNA]</scope>
    <source>
        <strain evidence="2 3">IMVS3376</strain>
    </source>
</reference>
<dbReference type="Proteomes" id="UP000054926">
    <property type="component" value="Unassembled WGS sequence"/>
</dbReference>
<evidence type="ECO:0000313" key="3">
    <source>
        <dbReference type="Proteomes" id="UP000054926"/>
    </source>
</evidence>